<name>A0ACC4C065_POPAL</name>
<proteinExistence type="predicted"/>
<dbReference type="Proteomes" id="UP000309997">
    <property type="component" value="Unassembled WGS sequence"/>
</dbReference>
<keyword evidence="2" id="KW-1185">Reference proteome</keyword>
<reference evidence="1 2" key="1">
    <citation type="journal article" date="2024" name="Plant Biotechnol. J.">
        <title>Genome and CRISPR/Cas9 system of a widespread forest tree (Populus alba) in the world.</title>
        <authorList>
            <person name="Liu Y.J."/>
            <person name="Jiang P.F."/>
            <person name="Han X.M."/>
            <person name="Li X.Y."/>
            <person name="Wang H.M."/>
            <person name="Wang Y.J."/>
            <person name="Wang X.X."/>
            <person name="Zeng Q.Y."/>
        </authorList>
    </citation>
    <scope>NUCLEOTIDE SEQUENCE [LARGE SCALE GENOMIC DNA]</scope>
    <source>
        <strain evidence="2">cv. PAL-ZL1</strain>
    </source>
</reference>
<evidence type="ECO:0000313" key="2">
    <source>
        <dbReference type="Proteomes" id="UP000309997"/>
    </source>
</evidence>
<protein>
    <submittedName>
        <fullName evidence="1">Uncharacterized protein</fullName>
    </submittedName>
</protein>
<sequence length="409" mass="46142">MEASLAQRMQISTTWVDSYKFPRKSTGSLRFSGRFKEQKRLQVFVSAHYRPVRDENRHRWASFEVSCSCNSSQVSTLESESLQDLFGEEALILKNKSQEIEPYLNGRCIYLVGMMGSGKTTVGKILSRSIRYSFCDCDKLVEQDVGVPSVAEIFEIYGEDFFRDKETEALEKLSTEHRFVVSTGGGAVIRDENWIYMRKGISVWLDVPLEELAQRIAAVGTKSRPLLDNEPGDAYNNAFRRLSTLFEKRHKAYENAKATVSLENIAAKLGYKDVSSITPAMIAIEQNMACVMHYVEGFHLLPAGFGMRMMSLVWPTGRYIAADLKGAVMGVGSEDVLEKHKLQGKPFRYAKAFESISCADRTRLPKATLFLFHQRSKTGTPSDLQPPYPLLSMTILEVNPDIHSIFSYG</sequence>
<comment type="caution">
    <text evidence="1">The sequence shown here is derived from an EMBL/GenBank/DDBJ whole genome shotgun (WGS) entry which is preliminary data.</text>
</comment>
<dbReference type="EMBL" id="RCHU02000007">
    <property type="protein sequence ID" value="KAL3584050.1"/>
    <property type="molecule type" value="Genomic_DNA"/>
</dbReference>
<gene>
    <name evidence="1" type="ORF">D5086_015111</name>
</gene>
<accession>A0ACC4C065</accession>
<organism evidence="1 2">
    <name type="scientific">Populus alba</name>
    <name type="common">White poplar</name>
    <dbReference type="NCBI Taxonomy" id="43335"/>
    <lineage>
        <taxon>Eukaryota</taxon>
        <taxon>Viridiplantae</taxon>
        <taxon>Streptophyta</taxon>
        <taxon>Embryophyta</taxon>
        <taxon>Tracheophyta</taxon>
        <taxon>Spermatophyta</taxon>
        <taxon>Magnoliopsida</taxon>
        <taxon>eudicotyledons</taxon>
        <taxon>Gunneridae</taxon>
        <taxon>Pentapetalae</taxon>
        <taxon>rosids</taxon>
        <taxon>fabids</taxon>
        <taxon>Malpighiales</taxon>
        <taxon>Salicaceae</taxon>
        <taxon>Saliceae</taxon>
        <taxon>Populus</taxon>
    </lineage>
</organism>
<evidence type="ECO:0000313" key="1">
    <source>
        <dbReference type="EMBL" id="KAL3584050.1"/>
    </source>
</evidence>